<dbReference type="KEGG" id="ngr:NAEGRDRAFT_69247"/>
<dbReference type="InterPro" id="IPR042856">
    <property type="entry name" value="RSP14"/>
</dbReference>
<evidence type="ECO:0000313" key="3">
    <source>
        <dbReference type="EMBL" id="EFC42876.1"/>
    </source>
</evidence>
<accession>D2VK27</accession>
<dbReference type="PANTHER" id="PTHR15599:SF1">
    <property type="entry name" value="RADIAL SPOKE HEAD 14 HOMOLOG"/>
    <property type="match status" value="1"/>
</dbReference>
<feature type="region of interest" description="Disordered" evidence="2">
    <location>
        <begin position="1"/>
        <end position="79"/>
    </location>
</feature>
<feature type="compositionally biased region" description="Polar residues" evidence="2">
    <location>
        <begin position="1"/>
        <end position="13"/>
    </location>
</feature>
<dbReference type="eggNOG" id="ENOG502SA9J">
    <property type="taxonomic scope" value="Eukaryota"/>
</dbReference>
<dbReference type="InterPro" id="IPR000225">
    <property type="entry name" value="Armadillo"/>
</dbReference>
<dbReference type="GeneID" id="8852876"/>
<dbReference type="SMART" id="SM00185">
    <property type="entry name" value="ARM"/>
    <property type="match status" value="4"/>
</dbReference>
<evidence type="ECO:0000256" key="2">
    <source>
        <dbReference type="SAM" id="MobiDB-lite"/>
    </source>
</evidence>
<feature type="repeat" description="ARM" evidence="1">
    <location>
        <begin position="254"/>
        <end position="284"/>
    </location>
</feature>
<name>D2VK27_NAEGR</name>
<dbReference type="InterPro" id="IPR016024">
    <property type="entry name" value="ARM-type_fold"/>
</dbReference>
<evidence type="ECO:0000313" key="4">
    <source>
        <dbReference type="Proteomes" id="UP000006671"/>
    </source>
</evidence>
<dbReference type="OMA" id="QAQVCAS"/>
<dbReference type="PANTHER" id="PTHR15599">
    <property type="entry name" value="RTDR1"/>
    <property type="match status" value="1"/>
</dbReference>
<dbReference type="InParanoid" id="D2VK27"/>
<feature type="compositionally biased region" description="Low complexity" evidence="2">
    <location>
        <begin position="24"/>
        <end position="59"/>
    </location>
</feature>
<dbReference type="Gene3D" id="1.25.10.10">
    <property type="entry name" value="Leucine-rich Repeat Variant"/>
    <property type="match status" value="1"/>
</dbReference>
<dbReference type="VEuPathDB" id="AmoebaDB:NAEGRDRAFT_69247"/>
<dbReference type="AlphaFoldDB" id="D2VK27"/>
<feature type="repeat" description="ARM" evidence="1">
    <location>
        <begin position="212"/>
        <end position="255"/>
    </location>
</feature>
<dbReference type="PROSITE" id="PS50176">
    <property type="entry name" value="ARM_REPEAT"/>
    <property type="match status" value="3"/>
</dbReference>
<evidence type="ECO:0000256" key="1">
    <source>
        <dbReference type="PROSITE-ProRule" id="PRU00259"/>
    </source>
</evidence>
<gene>
    <name evidence="3" type="ORF">NAEGRDRAFT_69247</name>
</gene>
<keyword evidence="4" id="KW-1185">Reference proteome</keyword>
<feature type="repeat" description="ARM" evidence="1">
    <location>
        <begin position="295"/>
        <end position="337"/>
    </location>
</feature>
<proteinExistence type="predicted"/>
<reference evidence="3 4" key="1">
    <citation type="journal article" date="2010" name="Cell">
        <title>The genome of Naegleria gruberi illuminates early eukaryotic versatility.</title>
        <authorList>
            <person name="Fritz-Laylin L.K."/>
            <person name="Prochnik S.E."/>
            <person name="Ginger M.L."/>
            <person name="Dacks J.B."/>
            <person name="Carpenter M.L."/>
            <person name="Field M.C."/>
            <person name="Kuo A."/>
            <person name="Paredez A."/>
            <person name="Chapman J."/>
            <person name="Pham J."/>
            <person name="Shu S."/>
            <person name="Neupane R."/>
            <person name="Cipriano M."/>
            <person name="Mancuso J."/>
            <person name="Tu H."/>
            <person name="Salamov A."/>
            <person name="Lindquist E."/>
            <person name="Shapiro H."/>
            <person name="Lucas S."/>
            <person name="Grigoriev I.V."/>
            <person name="Cande W.Z."/>
            <person name="Fulton C."/>
            <person name="Rokhsar D.S."/>
            <person name="Dawson S.C."/>
        </authorList>
    </citation>
    <scope>NUCLEOTIDE SEQUENCE [LARGE SCALE GENOMIC DNA]</scope>
    <source>
        <strain evidence="3 4">NEG-M</strain>
    </source>
</reference>
<organism evidence="4">
    <name type="scientific">Naegleria gruberi</name>
    <name type="common">Amoeba</name>
    <dbReference type="NCBI Taxonomy" id="5762"/>
    <lineage>
        <taxon>Eukaryota</taxon>
        <taxon>Discoba</taxon>
        <taxon>Heterolobosea</taxon>
        <taxon>Tetramitia</taxon>
        <taxon>Eutetramitia</taxon>
        <taxon>Vahlkampfiidae</taxon>
        <taxon>Naegleria</taxon>
    </lineage>
</organism>
<dbReference type="InterPro" id="IPR011989">
    <property type="entry name" value="ARM-like"/>
</dbReference>
<dbReference type="Proteomes" id="UP000006671">
    <property type="component" value="Unassembled WGS sequence"/>
</dbReference>
<protein>
    <submittedName>
        <fullName evidence="3">Predicted protein</fullName>
    </submittedName>
</protein>
<dbReference type="SUPFAM" id="SSF48371">
    <property type="entry name" value="ARM repeat"/>
    <property type="match status" value="1"/>
</dbReference>
<sequence>MLMSSLPSTSKTSKFAVIGGGSSSSGSSSLNRSGENSSLNTSLNKNNNSNTNGGLNGSLFSKSQPPEKLTPINAPSASSSSSYAELERHLVQYMHSSTKVLAALQKFVRNNLELKRSSNYKCKKTDSPNIILDVLDLHCDDEDIVTQSLKTLRILARKKQNRENVSLRLVQSISRILQENKDQNAEIASEGSNVLLNICFEGRNISSLSNTNCVPALVELLFDSQNKEVLLAAVGALQSISFQDIGRKMITEANGIPKLCKLLKYNNKDVQKKTISTIHNLTSDIVVVQIIHELGEIPSIIALLKQNSIAIASSAAGCLQNISRVDKARDAIQENNGTAVLTTAIFSTEDPTLQVNSIGALLNILGSSMDEKDIQQRKALKKILSMCLLVGQLKSMTEDLEDDSEFLEVED</sequence>
<dbReference type="OrthoDB" id="409644at2759"/>
<dbReference type="EMBL" id="GG738877">
    <property type="protein sequence ID" value="EFC42876.1"/>
    <property type="molecule type" value="Genomic_DNA"/>
</dbReference>
<dbReference type="RefSeq" id="XP_002675620.1">
    <property type="nucleotide sequence ID" value="XM_002675574.1"/>
</dbReference>
<dbReference type="Pfam" id="PF05804">
    <property type="entry name" value="KAP"/>
    <property type="match status" value="1"/>
</dbReference>